<dbReference type="AlphaFoldDB" id="A0A067S303"/>
<keyword evidence="1" id="KW-1133">Transmembrane helix</keyword>
<keyword evidence="3" id="KW-1185">Reference proteome</keyword>
<organism evidence="2 3">
    <name type="scientific">Galerina marginata (strain CBS 339.88)</name>
    <dbReference type="NCBI Taxonomy" id="685588"/>
    <lineage>
        <taxon>Eukaryota</taxon>
        <taxon>Fungi</taxon>
        <taxon>Dikarya</taxon>
        <taxon>Basidiomycota</taxon>
        <taxon>Agaricomycotina</taxon>
        <taxon>Agaricomycetes</taxon>
        <taxon>Agaricomycetidae</taxon>
        <taxon>Agaricales</taxon>
        <taxon>Agaricineae</taxon>
        <taxon>Strophariaceae</taxon>
        <taxon>Galerina</taxon>
    </lineage>
</organism>
<proteinExistence type="predicted"/>
<dbReference type="EMBL" id="KL142477">
    <property type="protein sequence ID" value="KDR65205.1"/>
    <property type="molecule type" value="Genomic_DNA"/>
</dbReference>
<sequence length="133" mass="14722">MPARALMLAPPLGRAMMKTAQLYTMNLTHSLSLRLDLDRQPQGCAFSLSQTLPPPDVYAPFALLFLFLQPHRWLGPIAGLALALLLLVLAVLLPSLWYELELGQRFLRPFPCLPLAYVCPAAAARADPDLKED</sequence>
<keyword evidence="1" id="KW-0812">Transmembrane</keyword>
<feature type="transmembrane region" description="Helical" evidence="1">
    <location>
        <begin position="73"/>
        <end position="98"/>
    </location>
</feature>
<reference evidence="3" key="1">
    <citation type="journal article" date="2014" name="Proc. Natl. Acad. Sci. U.S.A.">
        <title>Extensive sampling of basidiomycete genomes demonstrates inadequacy of the white-rot/brown-rot paradigm for wood decay fungi.</title>
        <authorList>
            <person name="Riley R."/>
            <person name="Salamov A.A."/>
            <person name="Brown D.W."/>
            <person name="Nagy L.G."/>
            <person name="Floudas D."/>
            <person name="Held B.W."/>
            <person name="Levasseur A."/>
            <person name="Lombard V."/>
            <person name="Morin E."/>
            <person name="Otillar R."/>
            <person name="Lindquist E.A."/>
            <person name="Sun H."/>
            <person name="LaButti K.M."/>
            <person name="Schmutz J."/>
            <person name="Jabbour D."/>
            <person name="Luo H."/>
            <person name="Baker S.E."/>
            <person name="Pisabarro A.G."/>
            <person name="Walton J.D."/>
            <person name="Blanchette R.A."/>
            <person name="Henrissat B."/>
            <person name="Martin F."/>
            <person name="Cullen D."/>
            <person name="Hibbett D.S."/>
            <person name="Grigoriev I.V."/>
        </authorList>
    </citation>
    <scope>NUCLEOTIDE SEQUENCE [LARGE SCALE GENOMIC DNA]</scope>
    <source>
        <strain evidence="3">CBS 339.88</strain>
    </source>
</reference>
<name>A0A067S303_GALM3</name>
<gene>
    <name evidence="2" type="ORF">GALMADRAFT_148884</name>
</gene>
<dbReference type="Proteomes" id="UP000027222">
    <property type="component" value="Unassembled WGS sequence"/>
</dbReference>
<evidence type="ECO:0000313" key="2">
    <source>
        <dbReference type="EMBL" id="KDR65205.1"/>
    </source>
</evidence>
<evidence type="ECO:0000256" key="1">
    <source>
        <dbReference type="SAM" id="Phobius"/>
    </source>
</evidence>
<keyword evidence="1" id="KW-0472">Membrane</keyword>
<protein>
    <submittedName>
        <fullName evidence="2">Uncharacterized protein</fullName>
    </submittedName>
</protein>
<dbReference type="HOGENOM" id="CLU_1906876_0_0_1"/>
<evidence type="ECO:0000313" key="3">
    <source>
        <dbReference type="Proteomes" id="UP000027222"/>
    </source>
</evidence>
<accession>A0A067S303</accession>